<feature type="compositionally biased region" description="Basic residues" evidence="1">
    <location>
        <begin position="1"/>
        <end position="15"/>
    </location>
</feature>
<name>A0A8J7AB89_DESMC</name>
<feature type="region of interest" description="Disordered" evidence="1">
    <location>
        <begin position="1"/>
        <end position="75"/>
    </location>
</feature>
<dbReference type="EMBL" id="JADEXS010000167">
    <property type="protein sequence ID" value="MBE9023503.1"/>
    <property type="molecule type" value="Genomic_DNA"/>
</dbReference>
<comment type="caution">
    <text evidence="2">The sequence shown here is derived from an EMBL/GenBank/DDBJ whole genome shotgun (WGS) entry which is preliminary data.</text>
</comment>
<reference evidence="2" key="1">
    <citation type="submission" date="2020-10" db="EMBL/GenBank/DDBJ databases">
        <authorList>
            <person name="Castelo-Branco R."/>
            <person name="Eusebio N."/>
            <person name="Adriana R."/>
            <person name="Vieira A."/>
            <person name="Brugerolle De Fraissinette N."/>
            <person name="Rezende De Castro R."/>
            <person name="Schneider M.P."/>
            <person name="Vasconcelos V."/>
            <person name="Leao P.N."/>
        </authorList>
    </citation>
    <scope>NUCLEOTIDE SEQUENCE</scope>
    <source>
        <strain evidence="2">LEGE 12446</strain>
    </source>
</reference>
<evidence type="ECO:0000313" key="2">
    <source>
        <dbReference type="EMBL" id="MBE9023503.1"/>
    </source>
</evidence>
<organism evidence="2 3">
    <name type="scientific">Desmonostoc muscorum LEGE 12446</name>
    <dbReference type="NCBI Taxonomy" id="1828758"/>
    <lineage>
        <taxon>Bacteria</taxon>
        <taxon>Bacillati</taxon>
        <taxon>Cyanobacteriota</taxon>
        <taxon>Cyanophyceae</taxon>
        <taxon>Nostocales</taxon>
        <taxon>Nostocaceae</taxon>
        <taxon>Desmonostoc</taxon>
    </lineage>
</organism>
<dbReference type="AlphaFoldDB" id="A0A8J7AB89"/>
<dbReference type="Proteomes" id="UP000622533">
    <property type="component" value="Unassembled WGS sequence"/>
</dbReference>
<proteinExistence type="predicted"/>
<gene>
    <name evidence="2" type="ORF">IQ276_14015</name>
</gene>
<protein>
    <submittedName>
        <fullName evidence="2">Uncharacterized protein</fullName>
    </submittedName>
</protein>
<feature type="compositionally biased region" description="Polar residues" evidence="1">
    <location>
        <begin position="40"/>
        <end position="52"/>
    </location>
</feature>
<accession>A0A8J7AB89</accession>
<dbReference type="RefSeq" id="WP_193917200.1">
    <property type="nucleotide sequence ID" value="NZ_JADEXS020000002.1"/>
</dbReference>
<keyword evidence="3" id="KW-1185">Reference proteome</keyword>
<evidence type="ECO:0000256" key="1">
    <source>
        <dbReference type="SAM" id="MobiDB-lite"/>
    </source>
</evidence>
<feature type="region of interest" description="Disordered" evidence="1">
    <location>
        <begin position="117"/>
        <end position="138"/>
    </location>
</feature>
<evidence type="ECO:0000313" key="3">
    <source>
        <dbReference type="Proteomes" id="UP000622533"/>
    </source>
</evidence>
<sequence>MNQHHLRWSKTRRRRSPIEPNNYKKSSTSVIADQKIEPSCPSTELMTENSVSGVEVKADHEGESSSAPVPNPEKWSHEAIVARANVRPERMQKLKVAANSGQNPGFDFLLSCWSDDPAKADSDQETAGEVSTVGNCSC</sequence>